<comment type="caution">
    <text evidence="10">The sequence shown here is derived from an EMBL/GenBank/DDBJ whole genome shotgun (WGS) entry which is preliminary data.</text>
</comment>
<gene>
    <name evidence="10" type="ORF">H9816_03380</name>
</gene>
<dbReference type="Proteomes" id="UP000824014">
    <property type="component" value="Unassembled WGS sequence"/>
</dbReference>
<keyword evidence="5 8" id="KW-0663">Pyridoxal phosphate</keyword>
<sequence length="405" mass="44424">MWDVKKIREDFPILSRQVYGRPLVYLDSAATSQKPRRVIDCESRLYCETNANVHRGVHYLSEQATELFEEARERVCRFIGAASREEIVFTAGATSAVNTVAYSYGELAFRPGDNVVVSEMEHHSNIVPWQLVGGRKGVEIRVLPIDDQGELRVDLLPGLLDERTRLVAVTQASNVLGTMPRLEEVIRLAHEAGAVVLVDGCQGIVHGEVDVQRLGCDFYVFSGHKLYAPNGIGVLYGRRELLDRMPPFLGGGDMVKHVSFAGTTYADLPLKFEAGTSNYIGAICLGEAIAYLESIDRAAAMRYEHELLVRATERLSAIDGVRIYGTSPSKCSIVSFNVEGAHAYDVGMILDKLGIAIRTGAHCADPLMTHFGITGTARASFAFYNTPEEADALAAGVERAARMLR</sequence>
<dbReference type="GO" id="GO:0030170">
    <property type="term" value="F:pyridoxal phosphate binding"/>
    <property type="evidence" value="ECO:0007669"/>
    <property type="project" value="UniProtKB-UniRule"/>
</dbReference>
<dbReference type="Gene3D" id="3.90.1150.10">
    <property type="entry name" value="Aspartate Aminotransferase, domain 1"/>
    <property type="match status" value="1"/>
</dbReference>
<comment type="similarity">
    <text evidence="2 8">Belongs to the class-V pyridoxal-phosphate-dependent aminotransferase family. Csd subfamily.</text>
</comment>
<dbReference type="EC" id="2.8.1.7" evidence="3 8"/>
<organism evidence="10 11">
    <name type="scientific">Candidatus Tidjanibacter faecipullorum</name>
    <dbReference type="NCBI Taxonomy" id="2838766"/>
    <lineage>
        <taxon>Bacteria</taxon>
        <taxon>Pseudomonadati</taxon>
        <taxon>Bacteroidota</taxon>
        <taxon>Bacteroidia</taxon>
        <taxon>Bacteroidales</taxon>
        <taxon>Rikenellaceae</taxon>
        <taxon>Tidjanibacter</taxon>
    </lineage>
</organism>
<dbReference type="InterPro" id="IPR015424">
    <property type="entry name" value="PyrdxlP-dep_Trfase"/>
</dbReference>
<dbReference type="InterPro" id="IPR020578">
    <property type="entry name" value="Aminotrans_V_PyrdxlP_BS"/>
</dbReference>
<evidence type="ECO:0000256" key="8">
    <source>
        <dbReference type="RuleBase" id="RU004506"/>
    </source>
</evidence>
<dbReference type="GO" id="GO:0031071">
    <property type="term" value="F:cysteine desulfurase activity"/>
    <property type="evidence" value="ECO:0007669"/>
    <property type="project" value="UniProtKB-UniRule"/>
</dbReference>
<comment type="function">
    <text evidence="8">Catalyzes the removal of elemental sulfur and selenium atoms from L-cysteine, L-cystine, L-selenocysteine, and L-selenocystine to produce L-alanine.</text>
</comment>
<evidence type="ECO:0000313" key="11">
    <source>
        <dbReference type="Proteomes" id="UP000824014"/>
    </source>
</evidence>
<dbReference type="InterPro" id="IPR000192">
    <property type="entry name" value="Aminotrans_V_dom"/>
</dbReference>
<protein>
    <recommendedName>
        <fullName evidence="3 8">Cysteine desulfurase</fullName>
        <ecNumber evidence="3 8">2.8.1.7</ecNumber>
    </recommendedName>
</protein>
<dbReference type="SUPFAM" id="SSF53383">
    <property type="entry name" value="PLP-dependent transferases"/>
    <property type="match status" value="1"/>
</dbReference>
<dbReference type="AlphaFoldDB" id="A0A9D2IL50"/>
<evidence type="ECO:0000256" key="6">
    <source>
        <dbReference type="ARBA" id="ARBA00050776"/>
    </source>
</evidence>
<name>A0A9D2IL50_9BACT</name>
<dbReference type="PANTHER" id="PTHR43586:SF8">
    <property type="entry name" value="CYSTEINE DESULFURASE 1, CHLOROPLASTIC"/>
    <property type="match status" value="1"/>
</dbReference>
<proteinExistence type="inferred from homology"/>
<evidence type="ECO:0000256" key="5">
    <source>
        <dbReference type="ARBA" id="ARBA00022898"/>
    </source>
</evidence>
<evidence type="ECO:0000256" key="1">
    <source>
        <dbReference type="ARBA" id="ARBA00001933"/>
    </source>
</evidence>
<evidence type="ECO:0000256" key="7">
    <source>
        <dbReference type="RuleBase" id="RU004504"/>
    </source>
</evidence>
<dbReference type="GO" id="GO:0006534">
    <property type="term" value="P:cysteine metabolic process"/>
    <property type="evidence" value="ECO:0007669"/>
    <property type="project" value="UniProtKB-UniRule"/>
</dbReference>
<dbReference type="InterPro" id="IPR015421">
    <property type="entry name" value="PyrdxlP-dep_Trfase_major"/>
</dbReference>
<dbReference type="InterPro" id="IPR015422">
    <property type="entry name" value="PyrdxlP-dep_Trfase_small"/>
</dbReference>
<dbReference type="InterPro" id="IPR010970">
    <property type="entry name" value="Cys_dSase_SufS"/>
</dbReference>
<dbReference type="CDD" id="cd06453">
    <property type="entry name" value="SufS_like"/>
    <property type="match status" value="1"/>
</dbReference>
<dbReference type="Pfam" id="PF00266">
    <property type="entry name" value="Aminotran_5"/>
    <property type="match status" value="1"/>
</dbReference>
<reference evidence="10" key="2">
    <citation type="submission" date="2021-04" db="EMBL/GenBank/DDBJ databases">
        <authorList>
            <person name="Gilroy R."/>
        </authorList>
    </citation>
    <scope>NUCLEOTIDE SEQUENCE</scope>
    <source>
        <strain evidence="10">ChiHjej11B10-19426</strain>
    </source>
</reference>
<evidence type="ECO:0000313" key="10">
    <source>
        <dbReference type="EMBL" id="HIZ14939.1"/>
    </source>
</evidence>
<evidence type="ECO:0000256" key="3">
    <source>
        <dbReference type="ARBA" id="ARBA00012239"/>
    </source>
</evidence>
<reference evidence="10" key="1">
    <citation type="journal article" date="2021" name="PeerJ">
        <title>Extensive microbial diversity within the chicken gut microbiome revealed by metagenomics and culture.</title>
        <authorList>
            <person name="Gilroy R."/>
            <person name="Ravi A."/>
            <person name="Getino M."/>
            <person name="Pursley I."/>
            <person name="Horton D.L."/>
            <person name="Alikhan N.F."/>
            <person name="Baker D."/>
            <person name="Gharbi K."/>
            <person name="Hall N."/>
            <person name="Watson M."/>
            <person name="Adriaenssens E.M."/>
            <person name="Foster-Nyarko E."/>
            <person name="Jarju S."/>
            <person name="Secka A."/>
            <person name="Antonio M."/>
            <person name="Oren A."/>
            <person name="Chaudhuri R.R."/>
            <person name="La Ragione R."/>
            <person name="Hildebrand F."/>
            <person name="Pallen M.J."/>
        </authorList>
    </citation>
    <scope>NUCLEOTIDE SEQUENCE</scope>
    <source>
        <strain evidence="10">ChiHjej11B10-19426</strain>
    </source>
</reference>
<dbReference type="Gene3D" id="3.40.640.10">
    <property type="entry name" value="Type I PLP-dependent aspartate aminotransferase-like (Major domain)"/>
    <property type="match status" value="1"/>
</dbReference>
<evidence type="ECO:0000256" key="2">
    <source>
        <dbReference type="ARBA" id="ARBA00010447"/>
    </source>
</evidence>
<dbReference type="PROSITE" id="PS00595">
    <property type="entry name" value="AA_TRANSFER_CLASS_5"/>
    <property type="match status" value="1"/>
</dbReference>
<comment type="catalytic activity">
    <reaction evidence="6 8">
        <text>(sulfur carrier)-H + L-cysteine = (sulfur carrier)-SH + L-alanine</text>
        <dbReference type="Rhea" id="RHEA:43892"/>
        <dbReference type="Rhea" id="RHEA-COMP:14737"/>
        <dbReference type="Rhea" id="RHEA-COMP:14739"/>
        <dbReference type="ChEBI" id="CHEBI:29917"/>
        <dbReference type="ChEBI" id="CHEBI:35235"/>
        <dbReference type="ChEBI" id="CHEBI:57972"/>
        <dbReference type="ChEBI" id="CHEBI:64428"/>
        <dbReference type="EC" id="2.8.1.7"/>
    </reaction>
</comment>
<evidence type="ECO:0000256" key="4">
    <source>
        <dbReference type="ARBA" id="ARBA00022679"/>
    </source>
</evidence>
<dbReference type="EMBL" id="DXCC01000009">
    <property type="protein sequence ID" value="HIZ14939.1"/>
    <property type="molecule type" value="Genomic_DNA"/>
</dbReference>
<keyword evidence="4 8" id="KW-0808">Transferase</keyword>
<evidence type="ECO:0000259" key="9">
    <source>
        <dbReference type="Pfam" id="PF00266"/>
    </source>
</evidence>
<dbReference type="NCBIfam" id="TIGR01979">
    <property type="entry name" value="sufS"/>
    <property type="match status" value="1"/>
</dbReference>
<accession>A0A9D2IL50</accession>
<comment type="cofactor">
    <cofactor evidence="1 7">
        <name>pyridoxal 5'-phosphate</name>
        <dbReference type="ChEBI" id="CHEBI:597326"/>
    </cofactor>
</comment>
<dbReference type="PANTHER" id="PTHR43586">
    <property type="entry name" value="CYSTEINE DESULFURASE"/>
    <property type="match status" value="1"/>
</dbReference>
<feature type="domain" description="Aminotransferase class V" evidence="9">
    <location>
        <begin position="24"/>
        <end position="393"/>
    </location>
</feature>